<evidence type="ECO:0000256" key="1">
    <source>
        <dbReference type="ARBA" id="ARBA00000085"/>
    </source>
</evidence>
<dbReference type="Pfam" id="PF08448">
    <property type="entry name" value="PAS_4"/>
    <property type="match status" value="1"/>
</dbReference>
<protein>
    <recommendedName>
        <fullName evidence="3">histidine kinase</fullName>
        <ecNumber evidence="3">2.7.13.3</ecNumber>
    </recommendedName>
</protein>
<dbReference type="PRINTS" id="PR00344">
    <property type="entry name" value="BCTRLSENSOR"/>
</dbReference>
<dbReference type="NCBIfam" id="TIGR00229">
    <property type="entry name" value="sensory_box"/>
    <property type="match status" value="1"/>
</dbReference>
<dbReference type="GO" id="GO:0005886">
    <property type="term" value="C:plasma membrane"/>
    <property type="evidence" value="ECO:0007669"/>
    <property type="project" value="UniProtKB-SubCell"/>
</dbReference>
<comment type="subcellular location">
    <subcellularLocation>
        <location evidence="2">Cell membrane</location>
    </subcellularLocation>
</comment>
<dbReference type="InterPro" id="IPR036097">
    <property type="entry name" value="HisK_dim/P_sf"/>
</dbReference>
<comment type="caution">
    <text evidence="10">The sequence shown here is derived from an EMBL/GenBank/DDBJ whole genome shotgun (WGS) entry which is preliminary data.</text>
</comment>
<evidence type="ECO:0000259" key="8">
    <source>
        <dbReference type="PROSITE" id="PS50109"/>
    </source>
</evidence>
<keyword evidence="4" id="KW-0597">Phosphoprotein</keyword>
<dbReference type="SUPFAM" id="SSF55785">
    <property type="entry name" value="PYP-like sensor domain (PAS domain)"/>
    <property type="match status" value="1"/>
</dbReference>
<dbReference type="PROSITE" id="PS50112">
    <property type="entry name" value="PAS"/>
    <property type="match status" value="1"/>
</dbReference>
<dbReference type="Gene3D" id="3.30.565.10">
    <property type="entry name" value="Histidine kinase-like ATPase, C-terminal domain"/>
    <property type="match status" value="1"/>
</dbReference>
<feature type="domain" description="Histidine kinase" evidence="8">
    <location>
        <begin position="197"/>
        <end position="402"/>
    </location>
</feature>
<evidence type="ECO:0000256" key="7">
    <source>
        <dbReference type="ARBA" id="ARBA00023012"/>
    </source>
</evidence>
<dbReference type="InterPro" id="IPR003594">
    <property type="entry name" value="HATPase_dom"/>
</dbReference>
<dbReference type="Pfam" id="PF02518">
    <property type="entry name" value="HATPase_c"/>
    <property type="match status" value="1"/>
</dbReference>
<dbReference type="SMART" id="SM00388">
    <property type="entry name" value="HisKA"/>
    <property type="match status" value="1"/>
</dbReference>
<dbReference type="AlphaFoldDB" id="A0A543ISA7"/>
<keyword evidence="11" id="KW-1185">Reference proteome</keyword>
<name>A0A543ISA7_9ACTN</name>
<dbReference type="RefSeq" id="WP_170198664.1">
    <property type="nucleotide sequence ID" value="NZ_BMPV01000004.1"/>
</dbReference>
<dbReference type="Pfam" id="PF00512">
    <property type="entry name" value="HisKA"/>
    <property type="match status" value="1"/>
</dbReference>
<dbReference type="InterPro" id="IPR035965">
    <property type="entry name" value="PAS-like_dom_sf"/>
</dbReference>
<dbReference type="Gene3D" id="1.10.287.130">
    <property type="match status" value="1"/>
</dbReference>
<feature type="domain" description="PAS" evidence="9">
    <location>
        <begin position="3"/>
        <end position="80"/>
    </location>
</feature>
<dbReference type="CDD" id="cd00130">
    <property type="entry name" value="PAS"/>
    <property type="match status" value="1"/>
</dbReference>
<keyword evidence="7" id="KW-0902">Two-component regulatory system</keyword>
<dbReference type="CDD" id="cd00082">
    <property type="entry name" value="HisKA"/>
    <property type="match status" value="1"/>
</dbReference>
<evidence type="ECO:0000256" key="3">
    <source>
        <dbReference type="ARBA" id="ARBA00012438"/>
    </source>
</evidence>
<dbReference type="InterPro" id="IPR005467">
    <property type="entry name" value="His_kinase_dom"/>
</dbReference>
<evidence type="ECO:0000256" key="6">
    <source>
        <dbReference type="ARBA" id="ARBA00022777"/>
    </source>
</evidence>
<dbReference type="CDD" id="cd00075">
    <property type="entry name" value="HATPase"/>
    <property type="match status" value="1"/>
</dbReference>
<dbReference type="PROSITE" id="PS50109">
    <property type="entry name" value="HIS_KIN"/>
    <property type="match status" value="1"/>
</dbReference>
<evidence type="ECO:0000259" key="9">
    <source>
        <dbReference type="PROSITE" id="PS50112"/>
    </source>
</evidence>
<comment type="catalytic activity">
    <reaction evidence="1">
        <text>ATP + protein L-histidine = ADP + protein N-phospho-L-histidine.</text>
        <dbReference type="EC" id="2.7.13.3"/>
    </reaction>
</comment>
<dbReference type="PANTHER" id="PTHR43711">
    <property type="entry name" value="TWO-COMPONENT HISTIDINE KINASE"/>
    <property type="match status" value="1"/>
</dbReference>
<dbReference type="SUPFAM" id="SSF47384">
    <property type="entry name" value="Homodimeric domain of signal transducing histidine kinase"/>
    <property type="match status" value="1"/>
</dbReference>
<dbReference type="SUPFAM" id="SSF55874">
    <property type="entry name" value="ATPase domain of HSP90 chaperone/DNA topoisomerase II/histidine kinase"/>
    <property type="match status" value="1"/>
</dbReference>
<dbReference type="GO" id="GO:0000155">
    <property type="term" value="F:phosphorelay sensor kinase activity"/>
    <property type="evidence" value="ECO:0007669"/>
    <property type="project" value="InterPro"/>
</dbReference>
<keyword evidence="5" id="KW-0808">Transferase</keyword>
<evidence type="ECO:0000313" key="10">
    <source>
        <dbReference type="EMBL" id="TQM73437.1"/>
    </source>
</evidence>
<keyword evidence="6" id="KW-0418">Kinase</keyword>
<accession>A0A543ISA7</accession>
<dbReference type="InterPro" id="IPR003661">
    <property type="entry name" value="HisK_dim/P_dom"/>
</dbReference>
<dbReference type="InterPro" id="IPR050736">
    <property type="entry name" value="Sensor_HK_Regulatory"/>
</dbReference>
<reference evidence="10 11" key="1">
    <citation type="submission" date="2019-06" db="EMBL/GenBank/DDBJ databases">
        <title>Sequencing the genomes of 1000 actinobacteria strains.</title>
        <authorList>
            <person name="Klenk H.-P."/>
        </authorList>
    </citation>
    <scope>NUCLEOTIDE SEQUENCE [LARGE SCALE GENOMIC DNA]</scope>
    <source>
        <strain evidence="10 11">DSM 43186</strain>
    </source>
</reference>
<evidence type="ECO:0000256" key="4">
    <source>
        <dbReference type="ARBA" id="ARBA00022553"/>
    </source>
</evidence>
<dbReference type="InterPro" id="IPR036890">
    <property type="entry name" value="HATPase_C_sf"/>
</dbReference>
<dbReference type="Proteomes" id="UP000319213">
    <property type="component" value="Unassembled WGS sequence"/>
</dbReference>
<dbReference type="InterPro" id="IPR004358">
    <property type="entry name" value="Sig_transdc_His_kin-like_C"/>
</dbReference>
<evidence type="ECO:0000256" key="2">
    <source>
        <dbReference type="ARBA" id="ARBA00004236"/>
    </source>
</evidence>
<organism evidence="10 11">
    <name type="scientific">Thermopolyspora flexuosa</name>
    <dbReference type="NCBI Taxonomy" id="103836"/>
    <lineage>
        <taxon>Bacteria</taxon>
        <taxon>Bacillati</taxon>
        <taxon>Actinomycetota</taxon>
        <taxon>Actinomycetes</taxon>
        <taxon>Streptosporangiales</taxon>
        <taxon>Streptosporangiaceae</taxon>
        <taxon>Thermopolyspora</taxon>
    </lineage>
</organism>
<dbReference type="InterPro" id="IPR013656">
    <property type="entry name" value="PAS_4"/>
</dbReference>
<dbReference type="SMART" id="SM00091">
    <property type="entry name" value="PAS"/>
    <property type="match status" value="1"/>
</dbReference>
<evidence type="ECO:0000313" key="11">
    <source>
        <dbReference type="Proteomes" id="UP000319213"/>
    </source>
</evidence>
<dbReference type="PANTHER" id="PTHR43711:SF1">
    <property type="entry name" value="HISTIDINE KINASE 1"/>
    <property type="match status" value="1"/>
</dbReference>
<gene>
    <name evidence="10" type="ORF">FHX40_0076</name>
</gene>
<evidence type="ECO:0000256" key="5">
    <source>
        <dbReference type="ARBA" id="ARBA00022679"/>
    </source>
</evidence>
<dbReference type="SMART" id="SM00387">
    <property type="entry name" value="HATPase_c"/>
    <property type="match status" value="1"/>
</dbReference>
<sequence>MQTNVDYEAVFNSLFAPFVVLTPDLVVAAANEAYLRATGRSREEVIGRPIFAAFPGVSNGSNARELEPVRTSLERVLTKRTTDVVPLVRREVERSDRPGEYEERYWHLVNAPVLDKSGNVRFIVNRCVDITSLVEQARGDHEGNGEVRADDLQRDIFARARELASVSARLKHAYRQEQQTVSALQEAIEQQQRFLFDATHDLRTPITALLTELEVALSEPDADLRRTLVKLYRDVERLNSIVNDLLTLARLYAAQPPSPELFDLTELVEHELESHPPGSNVITRFERPAPVRASRVRLARVLSNLIANAERHTTNKIEIVVTADPPDAVLEVIDDGPGIPPEDRERIFHRLYRRRDAEAADRGGSGFGLSIAREIAQGYGGHLYAADHPSGARFVLRLPLATSPESSGRPPEKSSS</sequence>
<dbReference type="EC" id="2.7.13.3" evidence="3"/>
<dbReference type="EMBL" id="VFPQ01000001">
    <property type="protein sequence ID" value="TQM73437.1"/>
    <property type="molecule type" value="Genomic_DNA"/>
</dbReference>
<dbReference type="InterPro" id="IPR000014">
    <property type="entry name" value="PAS"/>
</dbReference>
<dbReference type="Gene3D" id="3.30.450.20">
    <property type="entry name" value="PAS domain"/>
    <property type="match status" value="1"/>
</dbReference>
<proteinExistence type="predicted"/>